<dbReference type="Proteomes" id="UP000189670">
    <property type="component" value="Unassembled WGS sequence"/>
</dbReference>
<evidence type="ECO:0000313" key="2">
    <source>
        <dbReference type="Proteomes" id="UP000189670"/>
    </source>
</evidence>
<dbReference type="AlphaFoldDB" id="A0A1V1PIX9"/>
<accession>A0A1V1PIX9</accession>
<evidence type="ECO:0000313" key="1">
    <source>
        <dbReference type="EMBL" id="ETR74703.1"/>
    </source>
</evidence>
<reference evidence="2" key="1">
    <citation type="submission" date="2012-11" db="EMBL/GenBank/DDBJ databases">
        <authorList>
            <person name="Lucero-Rivera Y.E."/>
            <person name="Tovar-Ramirez D."/>
        </authorList>
    </citation>
    <scope>NUCLEOTIDE SEQUENCE [LARGE SCALE GENOMIC DNA]</scope>
    <source>
        <strain evidence="2">Araruama</strain>
    </source>
</reference>
<dbReference type="SUPFAM" id="SSF56784">
    <property type="entry name" value="HAD-like"/>
    <property type="match status" value="1"/>
</dbReference>
<comment type="caution">
    <text evidence="1">The sequence shown here is derived from an EMBL/GenBank/DDBJ whole genome shotgun (WGS) entry which is preliminary data.</text>
</comment>
<sequence>MIDIIIPNLKEFSFEHLVLDLNGTLACRGYLLTAIEHQLHCLAQKINLHILTADTFGCGKAQMRDIQCKMKILKTNNQSQEKQDYVTALGASKCISIGNGYNDHLMLKAAAIGIAVIECEGAAVQSILNADIVCTNIKSALDLLIFPEGLIATLRN</sequence>
<dbReference type="EMBL" id="ATBP01000001">
    <property type="protein sequence ID" value="ETR74703.1"/>
    <property type="molecule type" value="Genomic_DNA"/>
</dbReference>
<proteinExistence type="predicted"/>
<dbReference type="Gene3D" id="3.40.50.1000">
    <property type="entry name" value="HAD superfamily/HAD-like"/>
    <property type="match status" value="1"/>
</dbReference>
<dbReference type="InterPro" id="IPR036412">
    <property type="entry name" value="HAD-like_sf"/>
</dbReference>
<dbReference type="InterPro" id="IPR023214">
    <property type="entry name" value="HAD_sf"/>
</dbReference>
<gene>
    <name evidence="1" type="ORF">OMM_06190</name>
</gene>
<protein>
    <submittedName>
        <fullName evidence="1">Soluble P-type ATPase</fullName>
    </submittedName>
</protein>
<organism evidence="1 2">
    <name type="scientific">Candidatus Magnetoglobus multicellularis str. Araruama</name>
    <dbReference type="NCBI Taxonomy" id="890399"/>
    <lineage>
        <taxon>Bacteria</taxon>
        <taxon>Pseudomonadati</taxon>
        <taxon>Thermodesulfobacteriota</taxon>
        <taxon>Desulfobacteria</taxon>
        <taxon>Desulfobacterales</taxon>
        <taxon>Desulfobacteraceae</taxon>
        <taxon>Candidatus Magnetoglobus</taxon>
    </lineage>
</organism>
<name>A0A1V1PIX9_9BACT</name>